<keyword evidence="2" id="KW-1185">Reference proteome</keyword>
<organism evidence="1 2">
    <name type="scientific">Dallia pectoralis</name>
    <name type="common">Alaska blackfish</name>
    <dbReference type="NCBI Taxonomy" id="75939"/>
    <lineage>
        <taxon>Eukaryota</taxon>
        <taxon>Metazoa</taxon>
        <taxon>Chordata</taxon>
        <taxon>Craniata</taxon>
        <taxon>Vertebrata</taxon>
        <taxon>Euteleostomi</taxon>
        <taxon>Actinopterygii</taxon>
        <taxon>Neopterygii</taxon>
        <taxon>Teleostei</taxon>
        <taxon>Protacanthopterygii</taxon>
        <taxon>Esociformes</taxon>
        <taxon>Umbridae</taxon>
        <taxon>Dallia</taxon>
    </lineage>
</organism>
<protein>
    <submittedName>
        <fullName evidence="1">Uncharacterized protein</fullName>
    </submittedName>
</protein>
<evidence type="ECO:0000313" key="1">
    <source>
        <dbReference type="EMBL" id="KAJ7986495.1"/>
    </source>
</evidence>
<evidence type="ECO:0000313" key="2">
    <source>
        <dbReference type="Proteomes" id="UP001157502"/>
    </source>
</evidence>
<proteinExistence type="predicted"/>
<reference evidence="1" key="1">
    <citation type="submission" date="2021-05" db="EMBL/GenBank/DDBJ databases">
        <authorList>
            <person name="Pan Q."/>
            <person name="Jouanno E."/>
            <person name="Zahm M."/>
            <person name="Klopp C."/>
            <person name="Cabau C."/>
            <person name="Louis A."/>
            <person name="Berthelot C."/>
            <person name="Parey E."/>
            <person name="Roest Crollius H."/>
            <person name="Montfort J."/>
            <person name="Robinson-Rechavi M."/>
            <person name="Bouchez O."/>
            <person name="Lampietro C."/>
            <person name="Lopez Roques C."/>
            <person name="Donnadieu C."/>
            <person name="Postlethwait J."/>
            <person name="Bobe J."/>
            <person name="Dillon D."/>
            <person name="Chandos A."/>
            <person name="von Hippel F."/>
            <person name="Guiguen Y."/>
        </authorList>
    </citation>
    <scope>NUCLEOTIDE SEQUENCE</scope>
    <source>
        <strain evidence="1">YG-Jan2019</strain>
    </source>
</reference>
<dbReference type="EMBL" id="CM055761">
    <property type="protein sequence ID" value="KAJ7986495.1"/>
    <property type="molecule type" value="Genomic_DNA"/>
</dbReference>
<gene>
    <name evidence="1" type="ORF">DPEC_G00340470</name>
</gene>
<name>A0ACC2F5B8_DALPE</name>
<dbReference type="Proteomes" id="UP001157502">
    <property type="component" value="Chromosome 34"/>
</dbReference>
<comment type="caution">
    <text evidence="1">The sequence shown here is derived from an EMBL/GenBank/DDBJ whole genome shotgun (WGS) entry which is preliminary data.</text>
</comment>
<accession>A0ACC2F5B8</accession>
<sequence>MCPAPRPRDPLKRRVSPQLTSLAVSTSSTSPRSLDLKTFKIISRRLKHPSGTAALEPSESPPKARAPSCGCERCYPDGVGRGRASPGLQEEVNTWERKRQSLGSLSDQHSGDTVLASY</sequence>